<name>A0A315RZK5_WILMA</name>
<proteinExistence type="predicted"/>
<evidence type="ECO:0000256" key="1">
    <source>
        <dbReference type="SAM" id="MobiDB-lite"/>
    </source>
</evidence>
<sequence length="187" mass="20243">MSERPSLSAVPGLKRANALPGPPPRKPRVNPTPGDAVKSSPPAANTESAAVSTAPPKEVKQPRMPRRANDSAANSLVPVTLSLPVPLVQRLKRYAKDHELAYANVIMDAIVAHRDELGALVAHLRPNVASDGIFVRTTPRKSAERTTLSFRTRRANVIALDELWESEEIAAENRSQLCHAALDAYLP</sequence>
<organism evidence="2 3">
    <name type="scientific">Williamsia marianensis</name>
    <dbReference type="NCBI Taxonomy" id="85044"/>
    <lineage>
        <taxon>Bacteria</taxon>
        <taxon>Bacillati</taxon>
        <taxon>Actinomycetota</taxon>
        <taxon>Actinomycetes</taxon>
        <taxon>Mycobacteriales</taxon>
        <taxon>Nocardiaceae</taxon>
        <taxon>Williamsia</taxon>
    </lineage>
</organism>
<protein>
    <submittedName>
        <fullName evidence="2">Uncharacterized protein</fullName>
    </submittedName>
</protein>
<dbReference type="EMBL" id="RBKV01000002">
    <property type="protein sequence ID" value="RKR79900.1"/>
    <property type="molecule type" value="Genomic_DNA"/>
</dbReference>
<feature type="region of interest" description="Disordered" evidence="1">
    <location>
        <begin position="1"/>
        <end position="72"/>
    </location>
</feature>
<accession>A0A495ITA2</accession>
<dbReference type="Proteomes" id="UP000274762">
    <property type="component" value="Unassembled WGS sequence"/>
</dbReference>
<feature type="compositionally biased region" description="Polar residues" evidence="1">
    <location>
        <begin position="42"/>
        <end position="51"/>
    </location>
</feature>
<gene>
    <name evidence="2" type="ORF">DFJ75_5043</name>
</gene>
<evidence type="ECO:0000313" key="3">
    <source>
        <dbReference type="Proteomes" id="UP000274762"/>
    </source>
</evidence>
<comment type="caution">
    <text evidence="2">The sequence shown here is derived from an EMBL/GenBank/DDBJ whole genome shotgun (WGS) entry which is preliminary data.</text>
</comment>
<accession>A0A315RZK5</accession>
<evidence type="ECO:0000313" key="2">
    <source>
        <dbReference type="EMBL" id="RKR79900.1"/>
    </source>
</evidence>
<dbReference type="AlphaFoldDB" id="A0A315RZK5"/>
<reference evidence="2 3" key="1">
    <citation type="submission" date="2018-10" db="EMBL/GenBank/DDBJ databases">
        <title>Sequencing the genomes of 1000 actinobacteria strains.</title>
        <authorList>
            <person name="Klenk H.-P."/>
        </authorList>
    </citation>
    <scope>NUCLEOTIDE SEQUENCE [LARGE SCALE GENOMIC DNA]</scope>
    <source>
        <strain evidence="2 3">DSM 44343</strain>
    </source>
</reference>